<dbReference type="Proteomes" id="UP000431401">
    <property type="component" value="Unassembled WGS sequence"/>
</dbReference>
<dbReference type="EMBL" id="WEGI01000002">
    <property type="protein sequence ID" value="MQY25564.1"/>
    <property type="molecule type" value="Genomic_DNA"/>
</dbReference>
<accession>A0A7K0DLA2</accession>
<dbReference type="OrthoDB" id="4555900at2"/>
<evidence type="ECO:0000256" key="2">
    <source>
        <dbReference type="SAM" id="Phobius"/>
    </source>
</evidence>
<dbReference type="RefSeq" id="WP_153339377.1">
    <property type="nucleotide sequence ID" value="NZ_WEGI01000002.1"/>
</dbReference>
<feature type="region of interest" description="Disordered" evidence="1">
    <location>
        <begin position="1"/>
        <end position="98"/>
    </location>
</feature>
<feature type="region of interest" description="Disordered" evidence="1">
    <location>
        <begin position="196"/>
        <end position="222"/>
    </location>
</feature>
<gene>
    <name evidence="3" type="ORF">NRB56_11210</name>
</gene>
<evidence type="ECO:0000256" key="1">
    <source>
        <dbReference type="SAM" id="MobiDB-lite"/>
    </source>
</evidence>
<feature type="transmembrane region" description="Helical" evidence="2">
    <location>
        <begin position="104"/>
        <end position="124"/>
    </location>
</feature>
<protein>
    <recommendedName>
        <fullName evidence="5">Cell division protein FtsL</fullName>
    </recommendedName>
</protein>
<evidence type="ECO:0000313" key="4">
    <source>
        <dbReference type="Proteomes" id="UP000431401"/>
    </source>
</evidence>
<evidence type="ECO:0008006" key="5">
    <source>
        <dbReference type="Google" id="ProtNLM"/>
    </source>
</evidence>
<name>A0A7K0DLA2_9NOCA</name>
<feature type="compositionally biased region" description="Pro residues" evidence="1">
    <location>
        <begin position="204"/>
        <end position="221"/>
    </location>
</feature>
<sequence length="293" mass="30026">MSVRTRVDAPKRRTAASKQTAQQASGQSAQQAPHPALPKPAGKPVTGLPAIPDQPPVGPRRVAADREKSGAAERAYAKRQNRTTRREKLPPLPARTGSVMSGRIPFVTAILAMLGCGLAATLLLTTRAAEDSYQLGDARRTNRELADEQAALQREVAKDDSAPALADRARELGMIPAKDPVRLVVAPDGSVTVIGKETPQQGGPVPPLNVSPTAPTAPPPKLAQAQGERVVPVSPPRASTSVQAAPTAGVPAAPNAVASPAAHAVAPQAAQAVPGQVIPNQLVTAPAAAGAVR</sequence>
<dbReference type="AlphaFoldDB" id="A0A7K0DLA2"/>
<feature type="compositionally biased region" description="Basic and acidic residues" evidence="1">
    <location>
        <begin position="1"/>
        <end position="11"/>
    </location>
</feature>
<feature type="compositionally biased region" description="Basic and acidic residues" evidence="1">
    <location>
        <begin position="62"/>
        <end position="71"/>
    </location>
</feature>
<proteinExistence type="predicted"/>
<feature type="compositionally biased region" description="Low complexity" evidence="1">
    <location>
        <begin position="16"/>
        <end position="32"/>
    </location>
</feature>
<organism evidence="3 4">
    <name type="scientific">Nocardia aurantia</name>
    <dbReference type="NCBI Taxonomy" id="2585199"/>
    <lineage>
        <taxon>Bacteria</taxon>
        <taxon>Bacillati</taxon>
        <taxon>Actinomycetota</taxon>
        <taxon>Actinomycetes</taxon>
        <taxon>Mycobacteriales</taxon>
        <taxon>Nocardiaceae</taxon>
        <taxon>Nocardia</taxon>
    </lineage>
</organism>
<keyword evidence="2" id="KW-0812">Transmembrane</keyword>
<keyword evidence="2" id="KW-0472">Membrane</keyword>
<reference evidence="3 4" key="1">
    <citation type="submission" date="2019-10" db="EMBL/GenBank/DDBJ databases">
        <title>Nocardia macrotermitis sp. nov. and Nocardia aurantia sp. nov., isolated from the gut of fungus growing-termite Macrotermes natalensis.</title>
        <authorList>
            <person name="Benndorf R."/>
            <person name="Schwitalla J."/>
            <person name="Martin K."/>
            <person name="De Beer W."/>
            <person name="Kaster A.-K."/>
            <person name="Vollmers J."/>
            <person name="Poulsen M."/>
            <person name="Beemelmanns C."/>
        </authorList>
    </citation>
    <scope>NUCLEOTIDE SEQUENCE [LARGE SCALE GENOMIC DNA]</scope>
    <source>
        <strain evidence="3 4">RB56</strain>
    </source>
</reference>
<comment type="caution">
    <text evidence="3">The sequence shown here is derived from an EMBL/GenBank/DDBJ whole genome shotgun (WGS) entry which is preliminary data.</text>
</comment>
<keyword evidence="4" id="KW-1185">Reference proteome</keyword>
<keyword evidence="2" id="KW-1133">Transmembrane helix</keyword>
<evidence type="ECO:0000313" key="3">
    <source>
        <dbReference type="EMBL" id="MQY25564.1"/>
    </source>
</evidence>